<gene>
    <name evidence="3" type="ORF">OLC1_LOCUS5611</name>
</gene>
<protein>
    <submittedName>
        <fullName evidence="3">OLC1v1030195C1</fullName>
    </submittedName>
</protein>
<dbReference type="AlphaFoldDB" id="A0AAV1CFC8"/>
<feature type="compositionally biased region" description="Basic and acidic residues" evidence="2">
    <location>
        <begin position="42"/>
        <end position="57"/>
    </location>
</feature>
<feature type="coiled-coil region" evidence="1">
    <location>
        <begin position="163"/>
        <end position="200"/>
    </location>
</feature>
<keyword evidence="4" id="KW-1185">Reference proteome</keyword>
<proteinExistence type="predicted"/>
<accession>A0AAV1CFC8</accession>
<evidence type="ECO:0000256" key="1">
    <source>
        <dbReference type="SAM" id="Coils"/>
    </source>
</evidence>
<dbReference type="Proteomes" id="UP001161247">
    <property type="component" value="Chromosome 2"/>
</dbReference>
<dbReference type="EMBL" id="OX459119">
    <property type="protein sequence ID" value="CAI9094451.1"/>
    <property type="molecule type" value="Genomic_DNA"/>
</dbReference>
<reference evidence="3" key="1">
    <citation type="submission" date="2023-03" db="EMBL/GenBank/DDBJ databases">
        <authorList>
            <person name="Julca I."/>
        </authorList>
    </citation>
    <scope>NUCLEOTIDE SEQUENCE</scope>
</reference>
<sequence length="357" mass="38994">MSSSNAGSRFYGDKELFHVVNSDEETSTTTIAGKKKKKRIVKGSEKEQRKKGKADVHATELAVGGEKVVPLATEKTTIPPMGHEPSNKTSATDKGKVPLKEEAIILPSHIFQGGPTIAVHMFGNPPTIECSLLEEFAAQLTETDCVRLNWFRLELRGTKLIKKVALEEKAQQVEAKEQELASVQAKYNELDEKLKEYGNLNISKEDLHKWCAASWFRMLSTGGMAAVIEEMNMAATEYGGHAVAVAGLKRLKSEKPVKAKWFKQFLKESLKKTMHEALVKALTKLSDTPTILARGPGEEISIPEVSDKYIGIKLEDGDDLVSEEEDAGNSGAKDNEPPVKGNTGGATGSTPHSHEDI</sequence>
<evidence type="ECO:0000313" key="4">
    <source>
        <dbReference type="Proteomes" id="UP001161247"/>
    </source>
</evidence>
<feature type="region of interest" description="Disordered" evidence="2">
    <location>
        <begin position="320"/>
        <end position="357"/>
    </location>
</feature>
<keyword evidence="1" id="KW-0175">Coiled coil</keyword>
<organism evidence="3 4">
    <name type="scientific">Oldenlandia corymbosa var. corymbosa</name>
    <dbReference type="NCBI Taxonomy" id="529605"/>
    <lineage>
        <taxon>Eukaryota</taxon>
        <taxon>Viridiplantae</taxon>
        <taxon>Streptophyta</taxon>
        <taxon>Embryophyta</taxon>
        <taxon>Tracheophyta</taxon>
        <taxon>Spermatophyta</taxon>
        <taxon>Magnoliopsida</taxon>
        <taxon>eudicotyledons</taxon>
        <taxon>Gunneridae</taxon>
        <taxon>Pentapetalae</taxon>
        <taxon>asterids</taxon>
        <taxon>lamiids</taxon>
        <taxon>Gentianales</taxon>
        <taxon>Rubiaceae</taxon>
        <taxon>Rubioideae</taxon>
        <taxon>Spermacoceae</taxon>
        <taxon>Hedyotis-Oldenlandia complex</taxon>
        <taxon>Oldenlandia</taxon>
    </lineage>
</organism>
<evidence type="ECO:0000256" key="2">
    <source>
        <dbReference type="SAM" id="MobiDB-lite"/>
    </source>
</evidence>
<feature type="region of interest" description="Disordered" evidence="2">
    <location>
        <begin position="23"/>
        <end position="57"/>
    </location>
</feature>
<evidence type="ECO:0000313" key="3">
    <source>
        <dbReference type="EMBL" id="CAI9094451.1"/>
    </source>
</evidence>
<name>A0AAV1CFC8_OLDCO</name>